<dbReference type="VEuPathDB" id="FungiDB:RhiirFUN_010890"/>
<dbReference type="VEuPathDB" id="FungiDB:RhiirA1_506346"/>
<proteinExistence type="predicted"/>
<dbReference type="VEuPathDB" id="FungiDB:FUN_005303"/>
<reference evidence="1 2" key="2">
    <citation type="submission" date="2017-10" db="EMBL/GenBank/DDBJ databases">
        <title>Extensive intraspecific genome diversity in a model arbuscular mycorrhizal fungus.</title>
        <authorList>
            <person name="Chen E.C.H."/>
            <person name="Morin E."/>
            <person name="Baudet D."/>
            <person name="Noel J."/>
            <person name="Ndikumana S."/>
            <person name="Charron P."/>
            <person name="St-Onge C."/>
            <person name="Giorgi J."/>
            <person name="Grigoriev I.V."/>
            <person name="Roux C."/>
            <person name="Martin F.M."/>
            <person name="Corradi N."/>
        </authorList>
    </citation>
    <scope>NUCLEOTIDE SEQUENCE [LARGE SCALE GENOMIC DNA]</scope>
    <source>
        <strain evidence="1 2">C2</strain>
    </source>
</reference>
<name>A0A2N1MZL6_9GLOM</name>
<dbReference type="Proteomes" id="UP000233469">
    <property type="component" value="Unassembled WGS sequence"/>
</dbReference>
<sequence length="226" mass="26214">MAGAIGVGGGLIASAHDKKFGYGGHRLITQRKQEKIPENKKSFTKVFDRRKRERQLGPLIERDRFKPSQPKMESFILCSLFKKKCHPENILIVLTKSQINITILHYVVIVEPELLTQKIEKGFLHTDKKFKTTIIAIPVIQEQQEDGLFQVSNDNDDQDPERDIESSCEWRNLINEWIEMVDEDEQINQTYEENSENLEPLIECVMDLDQILRKQHPLITKMLNGS</sequence>
<dbReference type="EMBL" id="LLXL01001009">
    <property type="protein sequence ID" value="PKK67064.1"/>
    <property type="molecule type" value="Genomic_DNA"/>
</dbReference>
<organism evidence="1 2">
    <name type="scientific">Rhizophagus irregularis</name>
    <dbReference type="NCBI Taxonomy" id="588596"/>
    <lineage>
        <taxon>Eukaryota</taxon>
        <taxon>Fungi</taxon>
        <taxon>Fungi incertae sedis</taxon>
        <taxon>Mucoromycota</taxon>
        <taxon>Glomeromycotina</taxon>
        <taxon>Glomeromycetes</taxon>
        <taxon>Glomerales</taxon>
        <taxon>Glomeraceae</taxon>
        <taxon>Rhizophagus</taxon>
    </lineage>
</organism>
<protein>
    <submittedName>
        <fullName evidence="1">Uncharacterized protein</fullName>
    </submittedName>
</protein>
<evidence type="ECO:0000313" key="2">
    <source>
        <dbReference type="Proteomes" id="UP000233469"/>
    </source>
</evidence>
<comment type="caution">
    <text evidence="1">The sequence shown here is derived from an EMBL/GenBank/DDBJ whole genome shotgun (WGS) entry which is preliminary data.</text>
</comment>
<reference evidence="1 2" key="1">
    <citation type="submission" date="2016-04" db="EMBL/GenBank/DDBJ databases">
        <title>Genome analyses suggest a sexual origin of heterokaryosis in a supposedly ancient asexual fungus.</title>
        <authorList>
            <person name="Ropars J."/>
            <person name="Sedzielewska K."/>
            <person name="Noel J."/>
            <person name="Charron P."/>
            <person name="Farinelli L."/>
            <person name="Marton T."/>
            <person name="Kruger M."/>
            <person name="Pelin A."/>
            <person name="Brachmann A."/>
            <person name="Corradi N."/>
        </authorList>
    </citation>
    <scope>NUCLEOTIDE SEQUENCE [LARGE SCALE GENOMIC DNA]</scope>
    <source>
        <strain evidence="1 2">C2</strain>
    </source>
</reference>
<dbReference type="AlphaFoldDB" id="A0A2N1MZL6"/>
<accession>A0A2N1MZL6</accession>
<evidence type="ECO:0000313" key="1">
    <source>
        <dbReference type="EMBL" id="PKK67064.1"/>
    </source>
</evidence>
<gene>
    <name evidence="1" type="ORF">RhiirC2_714396</name>
</gene>